<accession>A0A2T0MVA0</accession>
<feature type="compositionally biased region" description="Pro residues" evidence="1">
    <location>
        <begin position="27"/>
        <end position="37"/>
    </location>
</feature>
<reference evidence="3 4" key="1">
    <citation type="submission" date="2018-03" db="EMBL/GenBank/DDBJ databases">
        <title>Genomic Encyclopedia of Type Strains, Phase III (KMG-III): the genomes of soil and plant-associated and newly described type strains.</title>
        <authorList>
            <person name="Whitman W."/>
        </authorList>
    </citation>
    <scope>NUCLEOTIDE SEQUENCE [LARGE SCALE GENOMIC DNA]</scope>
    <source>
        <strain evidence="3 4">CGMCC 4.7104</strain>
    </source>
</reference>
<proteinExistence type="predicted"/>
<gene>
    <name evidence="3" type="ORF">B0I32_112240</name>
</gene>
<feature type="chain" id="PRO_5015690246" evidence="2">
    <location>
        <begin position="26"/>
        <end position="287"/>
    </location>
</feature>
<dbReference type="Proteomes" id="UP000238312">
    <property type="component" value="Unassembled WGS sequence"/>
</dbReference>
<name>A0A2T0MVA0_9ACTN</name>
<comment type="caution">
    <text evidence="3">The sequence shown here is derived from an EMBL/GenBank/DDBJ whole genome shotgun (WGS) entry which is preliminary data.</text>
</comment>
<keyword evidence="2" id="KW-0732">Signal</keyword>
<organism evidence="3 4">
    <name type="scientific">Nonomuraea fuscirosea</name>
    <dbReference type="NCBI Taxonomy" id="1291556"/>
    <lineage>
        <taxon>Bacteria</taxon>
        <taxon>Bacillati</taxon>
        <taxon>Actinomycetota</taxon>
        <taxon>Actinomycetes</taxon>
        <taxon>Streptosporangiales</taxon>
        <taxon>Streptosporangiaceae</taxon>
        <taxon>Nonomuraea</taxon>
    </lineage>
</organism>
<dbReference type="PROSITE" id="PS51257">
    <property type="entry name" value="PROKAR_LIPOPROTEIN"/>
    <property type="match status" value="1"/>
</dbReference>
<feature type="signal peptide" evidence="2">
    <location>
        <begin position="1"/>
        <end position="25"/>
    </location>
</feature>
<feature type="region of interest" description="Disordered" evidence="1">
    <location>
        <begin position="22"/>
        <end position="41"/>
    </location>
</feature>
<evidence type="ECO:0000256" key="2">
    <source>
        <dbReference type="SAM" id="SignalP"/>
    </source>
</evidence>
<evidence type="ECO:0000313" key="4">
    <source>
        <dbReference type="Proteomes" id="UP000238312"/>
    </source>
</evidence>
<evidence type="ECO:0000313" key="3">
    <source>
        <dbReference type="EMBL" id="PRX62743.1"/>
    </source>
</evidence>
<protein>
    <submittedName>
        <fullName evidence="3">Uncharacterized protein</fullName>
    </submittedName>
</protein>
<evidence type="ECO:0000256" key="1">
    <source>
        <dbReference type="SAM" id="MobiDB-lite"/>
    </source>
</evidence>
<sequence length="287" mass="30471">MRQVKRIKPLLALTVLAAGCGSAQGTTPPPSPPPAGPPAGVSVSLAQWRSDEPAHALQVAVRNTSETPVYFADVQLVTESFRTLPPRRADAVIGKTERTDLPIPYGAATCSPGALPEVRPATVVAHVATGSEPPHKVVFDVPHPDPLLARLLRDECSEFLIKQAASIEFGPDWKQSGKVMRGSLVVTRRGPGEVSLNDMGGTTHYIATPRSRPMGLLKAGARRLEAPVELTPGRCDPHAFAEAKKAFQFPVRAAVDGGQERVVIVTPPRPLQDRLIAYAMAACGLGS</sequence>
<dbReference type="EMBL" id="PVNG01000012">
    <property type="protein sequence ID" value="PRX62743.1"/>
    <property type="molecule type" value="Genomic_DNA"/>
</dbReference>
<keyword evidence="4" id="KW-1185">Reference proteome</keyword>
<dbReference type="AlphaFoldDB" id="A0A2T0MVA0"/>